<protein>
    <submittedName>
        <fullName evidence="2">Uncharacterized protein</fullName>
    </submittedName>
</protein>
<keyword evidence="1" id="KW-0472">Membrane</keyword>
<keyword evidence="1" id="KW-0812">Transmembrane</keyword>
<name>A0A916XC03_9ACTN</name>
<sequence>MTTHTPHSSGHAVATAGWGKWAVTGAIAGIIASLAMAAFAMIAAATYQGVGFFTPLYHIASSVIDGEAMMQSMEAGMAGDNFVFIVGPAIVGALVHMMVGAGYGIVFAVIAKLAQLRGAILVAAGAVYGFLVFVASAWVLLPLTATILGGGDPIRDMATMVGYPTFIAEHILFGVVLALVLIPVAARRAAHR</sequence>
<reference evidence="2" key="2">
    <citation type="submission" date="2020-09" db="EMBL/GenBank/DDBJ databases">
        <authorList>
            <person name="Sun Q."/>
            <person name="Zhou Y."/>
        </authorList>
    </citation>
    <scope>NUCLEOTIDE SEQUENCE</scope>
    <source>
        <strain evidence="2">CGMCC 1.15478</strain>
    </source>
</reference>
<gene>
    <name evidence="2" type="ORF">GCM10011410_14000</name>
</gene>
<dbReference type="AlphaFoldDB" id="A0A916XC03"/>
<dbReference type="EMBL" id="BMJH01000001">
    <property type="protein sequence ID" value="GGC62769.1"/>
    <property type="molecule type" value="Genomic_DNA"/>
</dbReference>
<dbReference type="Proteomes" id="UP000641514">
    <property type="component" value="Unassembled WGS sequence"/>
</dbReference>
<proteinExistence type="predicted"/>
<keyword evidence="1" id="KW-1133">Transmembrane helix</keyword>
<comment type="caution">
    <text evidence="2">The sequence shown here is derived from an EMBL/GenBank/DDBJ whole genome shotgun (WGS) entry which is preliminary data.</text>
</comment>
<feature type="transmembrane region" description="Helical" evidence="1">
    <location>
        <begin position="82"/>
        <end position="111"/>
    </location>
</feature>
<dbReference type="RefSeq" id="WP_229675803.1">
    <property type="nucleotide sequence ID" value="NZ_BMJH01000001.1"/>
</dbReference>
<feature type="transmembrane region" description="Helical" evidence="1">
    <location>
        <begin position="161"/>
        <end position="186"/>
    </location>
</feature>
<organism evidence="2 3">
    <name type="scientific">Hoyosella rhizosphaerae</name>
    <dbReference type="NCBI Taxonomy" id="1755582"/>
    <lineage>
        <taxon>Bacteria</taxon>
        <taxon>Bacillati</taxon>
        <taxon>Actinomycetota</taxon>
        <taxon>Actinomycetes</taxon>
        <taxon>Mycobacteriales</taxon>
        <taxon>Hoyosellaceae</taxon>
        <taxon>Hoyosella</taxon>
    </lineage>
</organism>
<feature type="transmembrane region" description="Helical" evidence="1">
    <location>
        <begin position="21"/>
        <end position="47"/>
    </location>
</feature>
<feature type="transmembrane region" description="Helical" evidence="1">
    <location>
        <begin position="118"/>
        <end position="141"/>
    </location>
</feature>
<evidence type="ECO:0000313" key="2">
    <source>
        <dbReference type="EMBL" id="GGC62769.1"/>
    </source>
</evidence>
<evidence type="ECO:0000256" key="1">
    <source>
        <dbReference type="SAM" id="Phobius"/>
    </source>
</evidence>
<keyword evidence="3" id="KW-1185">Reference proteome</keyword>
<accession>A0A916XC03</accession>
<reference evidence="2" key="1">
    <citation type="journal article" date="2014" name="Int. J. Syst. Evol. Microbiol.">
        <title>Complete genome sequence of Corynebacterium casei LMG S-19264T (=DSM 44701T), isolated from a smear-ripened cheese.</title>
        <authorList>
            <consortium name="US DOE Joint Genome Institute (JGI-PGF)"/>
            <person name="Walter F."/>
            <person name="Albersmeier A."/>
            <person name="Kalinowski J."/>
            <person name="Ruckert C."/>
        </authorList>
    </citation>
    <scope>NUCLEOTIDE SEQUENCE</scope>
    <source>
        <strain evidence="2">CGMCC 1.15478</strain>
    </source>
</reference>
<evidence type="ECO:0000313" key="3">
    <source>
        <dbReference type="Proteomes" id="UP000641514"/>
    </source>
</evidence>